<sequence>MNTYVKEELKRAFISKVAFGTMILSIALVFVGMFEYLSWISYGGISVLYIFLSGYNTGTANFLVIVFPILATLPFASSYVEDCKSGLIKYTYLRMQKRTYMYIRLVVNGIIGGTVLFIGPFVAFVFLMIAKTFTGMPMVKEHMETVAYFESIGVHSPLLMIIIILMTLFCCGFIIATIALGISTFIQNSYLTILIPFILYILSGTVLKSIYTNLNLLALYDVDYFGMSFTERILYGMILCIIGISCFFIGGFKNEEKAI</sequence>
<organism evidence="2 3">
    <name type="scientific">Alkalicoccobacillus porphyridii</name>
    <dbReference type="NCBI Taxonomy" id="2597270"/>
    <lineage>
        <taxon>Bacteria</taxon>
        <taxon>Bacillati</taxon>
        <taxon>Bacillota</taxon>
        <taxon>Bacilli</taxon>
        <taxon>Bacillales</taxon>
        <taxon>Bacillaceae</taxon>
        <taxon>Alkalicoccobacillus</taxon>
    </lineage>
</organism>
<reference evidence="2 3" key="1">
    <citation type="submission" date="2019-07" db="EMBL/GenBank/DDBJ databases">
        <authorList>
            <person name="Park Y.J."/>
            <person name="Jeong S.E."/>
            <person name="Jung H.S."/>
        </authorList>
    </citation>
    <scope>NUCLEOTIDE SEQUENCE [LARGE SCALE GENOMIC DNA]</scope>
    <source>
        <strain evidence="3">P16(2019)</strain>
    </source>
</reference>
<name>A0A553ZWP3_9BACI</name>
<keyword evidence="1" id="KW-1133">Transmembrane helix</keyword>
<feature type="transmembrane region" description="Helical" evidence="1">
    <location>
        <begin position="233"/>
        <end position="252"/>
    </location>
</feature>
<feature type="transmembrane region" description="Helical" evidence="1">
    <location>
        <begin position="101"/>
        <end position="130"/>
    </location>
</feature>
<feature type="transmembrane region" description="Helical" evidence="1">
    <location>
        <begin position="158"/>
        <end position="182"/>
    </location>
</feature>
<accession>A0A553ZWP3</accession>
<dbReference type="EMBL" id="VLXZ01000008">
    <property type="protein sequence ID" value="TSB45877.1"/>
    <property type="molecule type" value="Genomic_DNA"/>
</dbReference>
<feature type="transmembrane region" description="Helical" evidence="1">
    <location>
        <begin position="61"/>
        <end position="80"/>
    </location>
</feature>
<proteinExistence type="predicted"/>
<dbReference type="Proteomes" id="UP000318521">
    <property type="component" value="Unassembled WGS sequence"/>
</dbReference>
<keyword evidence="1" id="KW-0472">Membrane</keyword>
<dbReference type="AlphaFoldDB" id="A0A553ZWP3"/>
<gene>
    <name evidence="2" type="ORF">FN960_13245</name>
</gene>
<dbReference type="OrthoDB" id="2961638at2"/>
<evidence type="ECO:0000313" key="2">
    <source>
        <dbReference type="EMBL" id="TSB45877.1"/>
    </source>
</evidence>
<comment type="caution">
    <text evidence="2">The sequence shown here is derived from an EMBL/GenBank/DDBJ whole genome shotgun (WGS) entry which is preliminary data.</text>
</comment>
<keyword evidence="3" id="KW-1185">Reference proteome</keyword>
<feature type="transmembrane region" description="Helical" evidence="1">
    <location>
        <begin position="189"/>
        <end position="211"/>
    </location>
</feature>
<feature type="transmembrane region" description="Helical" evidence="1">
    <location>
        <begin position="12"/>
        <end position="31"/>
    </location>
</feature>
<dbReference type="RefSeq" id="WP_143849217.1">
    <property type="nucleotide sequence ID" value="NZ_VLXZ01000008.1"/>
</dbReference>
<evidence type="ECO:0000313" key="3">
    <source>
        <dbReference type="Proteomes" id="UP000318521"/>
    </source>
</evidence>
<evidence type="ECO:0000256" key="1">
    <source>
        <dbReference type="SAM" id="Phobius"/>
    </source>
</evidence>
<protein>
    <submittedName>
        <fullName evidence="2">Uncharacterized protein</fullName>
    </submittedName>
</protein>
<keyword evidence="1" id="KW-0812">Transmembrane</keyword>